<evidence type="ECO:0000313" key="2">
    <source>
        <dbReference type="Proteomes" id="UP001567538"/>
    </source>
</evidence>
<comment type="caution">
    <text evidence="1">The sequence shown here is derived from an EMBL/GenBank/DDBJ whole genome shotgun (WGS) entry which is preliminary data.</text>
</comment>
<accession>A0ABD1FWZ6</accession>
<keyword evidence="2" id="KW-1185">Reference proteome</keyword>
<protein>
    <submittedName>
        <fullName evidence="1">Uncharacterized protein</fullName>
    </submittedName>
</protein>
<evidence type="ECO:0000313" key="1">
    <source>
        <dbReference type="EMBL" id="KAL1536352.1"/>
    </source>
</evidence>
<dbReference type="EMBL" id="JBEAFC010000011">
    <property type="protein sequence ID" value="KAL1536352.1"/>
    <property type="molecule type" value="Genomic_DNA"/>
</dbReference>
<sequence length="66" mass="7148">MRRFRADPLPLGKHRVLPQKVAVGRRGVADGCWAAYLSRDGAALLTLRAVILGLVVGRARGPWLAT</sequence>
<organism evidence="1 2">
    <name type="scientific">Salvia divinorum</name>
    <name type="common">Maria pastora</name>
    <name type="synonym">Diviner's sage</name>
    <dbReference type="NCBI Taxonomy" id="28513"/>
    <lineage>
        <taxon>Eukaryota</taxon>
        <taxon>Viridiplantae</taxon>
        <taxon>Streptophyta</taxon>
        <taxon>Embryophyta</taxon>
        <taxon>Tracheophyta</taxon>
        <taxon>Spermatophyta</taxon>
        <taxon>Magnoliopsida</taxon>
        <taxon>eudicotyledons</taxon>
        <taxon>Gunneridae</taxon>
        <taxon>Pentapetalae</taxon>
        <taxon>asterids</taxon>
        <taxon>lamiids</taxon>
        <taxon>Lamiales</taxon>
        <taxon>Lamiaceae</taxon>
        <taxon>Nepetoideae</taxon>
        <taxon>Mentheae</taxon>
        <taxon>Salviinae</taxon>
        <taxon>Salvia</taxon>
        <taxon>Salvia subgen. Calosphace</taxon>
    </lineage>
</organism>
<name>A0ABD1FWZ6_SALDI</name>
<proteinExistence type="predicted"/>
<dbReference type="AlphaFoldDB" id="A0ABD1FWZ6"/>
<reference evidence="1 2" key="1">
    <citation type="submission" date="2024-06" db="EMBL/GenBank/DDBJ databases">
        <title>A chromosome level genome sequence of Diviner's sage (Salvia divinorum).</title>
        <authorList>
            <person name="Ford S.A."/>
            <person name="Ro D.-K."/>
            <person name="Ness R.W."/>
            <person name="Phillips M.A."/>
        </authorList>
    </citation>
    <scope>NUCLEOTIDE SEQUENCE [LARGE SCALE GENOMIC DNA]</scope>
    <source>
        <strain evidence="1">SAF-2024a</strain>
        <tissue evidence="1">Leaf</tissue>
    </source>
</reference>
<dbReference type="Proteomes" id="UP001567538">
    <property type="component" value="Unassembled WGS sequence"/>
</dbReference>
<gene>
    <name evidence="1" type="ORF">AAHA92_29021</name>
</gene>